<sequence>MSNKRKVPQEVKKSFLFWLVAIAAGVFEMIIAVSEILSKDSGPGNSIFIAVGIRTIIFTVLVYIIMKMYRGRNWARIALAILLGGIGTLSLIIDPVKWILEGNSLDKALAGMTFYSILFGLSRIVHLASVIVAFILMFRPAANHYFRAVA</sequence>
<gene>
    <name evidence="2" type="ORF">AN963_24920</name>
</gene>
<feature type="transmembrane region" description="Helical" evidence="1">
    <location>
        <begin position="46"/>
        <end position="66"/>
    </location>
</feature>
<comment type="caution">
    <text evidence="2">The sequence shown here is derived from an EMBL/GenBank/DDBJ whole genome shotgun (WGS) entry which is preliminary data.</text>
</comment>
<reference evidence="2 3" key="1">
    <citation type="submission" date="2015-09" db="EMBL/GenBank/DDBJ databases">
        <title>Genome sequencing project for genomic taxonomy and phylogenomics of Bacillus-like bacteria.</title>
        <authorList>
            <person name="Liu B."/>
            <person name="Wang J."/>
            <person name="Zhu Y."/>
            <person name="Liu G."/>
            <person name="Chen Q."/>
            <person name="Chen Z."/>
            <person name="Lan J."/>
            <person name="Che J."/>
            <person name="Ge C."/>
            <person name="Shi H."/>
            <person name="Pan Z."/>
            <person name="Liu X."/>
        </authorList>
    </citation>
    <scope>NUCLEOTIDE SEQUENCE [LARGE SCALE GENOMIC DNA]</scope>
    <source>
        <strain evidence="2 3">DSM 8552</strain>
    </source>
</reference>
<proteinExistence type="predicted"/>
<dbReference type="Proteomes" id="UP000051063">
    <property type="component" value="Unassembled WGS sequence"/>
</dbReference>
<feature type="transmembrane region" description="Helical" evidence="1">
    <location>
        <begin position="15"/>
        <end position="34"/>
    </location>
</feature>
<evidence type="ECO:0000256" key="1">
    <source>
        <dbReference type="SAM" id="Phobius"/>
    </source>
</evidence>
<feature type="transmembrane region" description="Helical" evidence="1">
    <location>
        <begin position="113"/>
        <end position="138"/>
    </location>
</feature>
<accession>A0ABR5N289</accession>
<dbReference type="EMBL" id="LJJB01000013">
    <property type="protein sequence ID" value="KQL44619.1"/>
    <property type="molecule type" value="Genomic_DNA"/>
</dbReference>
<keyword evidence="1" id="KW-0472">Membrane</keyword>
<evidence type="ECO:0000313" key="3">
    <source>
        <dbReference type="Proteomes" id="UP000051063"/>
    </source>
</evidence>
<keyword evidence="3" id="KW-1185">Reference proteome</keyword>
<organism evidence="2 3">
    <name type="scientific">Brevibacillus choshinensis</name>
    <dbReference type="NCBI Taxonomy" id="54911"/>
    <lineage>
        <taxon>Bacteria</taxon>
        <taxon>Bacillati</taxon>
        <taxon>Bacillota</taxon>
        <taxon>Bacilli</taxon>
        <taxon>Bacillales</taxon>
        <taxon>Paenibacillaceae</taxon>
        <taxon>Brevibacillus</taxon>
    </lineage>
</organism>
<keyword evidence="1" id="KW-0812">Transmembrane</keyword>
<name>A0ABR5N289_BRECH</name>
<evidence type="ECO:0000313" key="2">
    <source>
        <dbReference type="EMBL" id="KQL44619.1"/>
    </source>
</evidence>
<protein>
    <submittedName>
        <fullName evidence="2">Uncharacterized protein</fullName>
    </submittedName>
</protein>
<feature type="transmembrane region" description="Helical" evidence="1">
    <location>
        <begin position="73"/>
        <end position="93"/>
    </location>
</feature>
<keyword evidence="1" id="KW-1133">Transmembrane helix</keyword>